<sequence length="858" mass="99149">MASKQEIMSDQRFRRVAKDPRFWEMPEKDRKVKIDKRFRAMFHDKKFKLNYAVDKRGRPIKHSTTEDLKRFYDLSDSDSDLSDENNKTLSQKKMKKKKPQTINEVESKNLVEDKKKKNKKIHQKDSGNDLDNSERIQKMKTSCKSKKIDLVSLEKDSKEFTQKSTKGEKNTVQQSTDSFPKEQLRMVASGTSEIVQSPKVKYSETRRRKMQSVVPFIMARDSDGHEDSTGGKRFDKDALEEDSESASETGSDEESEDEITGICRAAAADLHDEEDDDDDDDDGDDGGIGNDEEDDSEDDDESDSGPDLARGKGNIETSSEDEDDMADLLPEESGFEHAWRELDKDAPRADEITCRLAVCNMDWDRLKAKDLLALFNSFKPKGGVIFSVKIYPSEFGKERMKEEHVQGPVELLSIPEDAPEKDWASREKLRDYQFKRLKYYYAVVDCDSPETAAKIYEDCDGLEFESSCSFVDLRFIPDDITFDDEPKDVASEVDLTAYKPKYFTSAAMGTSTVEITWDETDHERITTLNRRFKKEELLDMDFQAYLASSSEDEEEMEEAQGDDGVSVEEDGKTKKSQKDDEEQIAKYRQLLQVIQDKEKKSKENDMEMEIKWVPGLKESAEEMVKNKLEGKDKLTPWEQFLEKKKEKKRLKKKQKALAEEASEDDVPSDVDMNDPYFAEEAKKIGIKEKKKSTKSAKDDISPEKEAEIERQKAEMALLVMDEEEESKKHFNYNKIVEHQNLSKKKKKQLMKKKELLEDDFEVNVKDARFQAMYTSHLFNLDPSDPNFKKTKAMERILEEKARQREQKEQGLTQATSEKEGEVQKESHKRSIDPALSMLIKSVKNKTEQFQARKKQKVK</sequence>
<dbReference type="EMBL" id="JH881885">
    <property type="protein sequence ID" value="ELR51832.1"/>
    <property type="molecule type" value="Genomic_DNA"/>
</dbReference>
<evidence type="ECO:0000313" key="9">
    <source>
        <dbReference type="Proteomes" id="UP000011080"/>
    </source>
</evidence>
<feature type="compositionally biased region" description="Basic and acidic residues" evidence="5">
    <location>
        <begin position="816"/>
        <end position="831"/>
    </location>
</feature>
<dbReference type="PANTHER" id="PTHR12202">
    <property type="entry name" value="ESF1 HOMOLOG"/>
    <property type="match status" value="1"/>
</dbReference>
<organism evidence="8 9">
    <name type="scientific">Bos mutus</name>
    <name type="common">wild yak</name>
    <dbReference type="NCBI Taxonomy" id="72004"/>
    <lineage>
        <taxon>Eukaryota</taxon>
        <taxon>Metazoa</taxon>
        <taxon>Chordata</taxon>
        <taxon>Craniata</taxon>
        <taxon>Vertebrata</taxon>
        <taxon>Euteleostomi</taxon>
        <taxon>Mammalia</taxon>
        <taxon>Eutheria</taxon>
        <taxon>Laurasiatheria</taxon>
        <taxon>Artiodactyla</taxon>
        <taxon>Ruminantia</taxon>
        <taxon>Pecora</taxon>
        <taxon>Bovidae</taxon>
        <taxon>Bovinae</taxon>
        <taxon>Bos</taxon>
    </lineage>
</organism>
<protein>
    <submittedName>
        <fullName evidence="8">ESF1-like protein</fullName>
    </submittedName>
</protein>
<feature type="compositionally biased region" description="Basic and acidic residues" evidence="5">
    <location>
        <begin position="569"/>
        <end position="578"/>
    </location>
</feature>
<dbReference type="Proteomes" id="UP000011080">
    <property type="component" value="Unassembled WGS sequence"/>
</dbReference>
<accession>L8I9F8</accession>
<dbReference type="InterPro" id="IPR056750">
    <property type="entry name" value="RRM_ESF1"/>
</dbReference>
<feature type="region of interest" description="Disordered" evidence="5">
    <location>
        <begin position="75"/>
        <end position="135"/>
    </location>
</feature>
<feature type="compositionally biased region" description="Acidic residues" evidence="5">
    <location>
        <begin position="660"/>
        <end position="672"/>
    </location>
</feature>
<keyword evidence="4" id="KW-0539">Nucleus</keyword>
<feature type="domain" description="NUC153" evidence="6">
    <location>
        <begin position="766"/>
        <end position="794"/>
    </location>
</feature>
<feature type="compositionally biased region" description="Basic and acidic residues" evidence="5">
    <location>
        <begin position="123"/>
        <end position="135"/>
    </location>
</feature>
<reference evidence="8 9" key="1">
    <citation type="journal article" date="2012" name="Nat. Genet.">
        <title>The yak genome and adaptation to life at high altitude.</title>
        <authorList>
            <person name="Qiu Q."/>
            <person name="Zhang G."/>
            <person name="Ma T."/>
            <person name="Qian W."/>
            <person name="Wang J."/>
            <person name="Ye Z."/>
            <person name="Cao C."/>
            <person name="Hu Q."/>
            <person name="Kim J."/>
            <person name="Larkin D.M."/>
            <person name="Auvil L."/>
            <person name="Capitanu B."/>
            <person name="Ma J."/>
            <person name="Lewin H.A."/>
            <person name="Qian X."/>
            <person name="Lang Y."/>
            <person name="Zhou R."/>
            <person name="Wang L."/>
            <person name="Wang K."/>
            <person name="Xia J."/>
            <person name="Liao S."/>
            <person name="Pan S."/>
            <person name="Lu X."/>
            <person name="Hou H."/>
            <person name="Wang Y."/>
            <person name="Zang X."/>
            <person name="Yin Y."/>
            <person name="Ma H."/>
            <person name="Zhang J."/>
            <person name="Wang Z."/>
            <person name="Zhang Y."/>
            <person name="Zhang D."/>
            <person name="Yonezawa T."/>
            <person name="Hasegawa M."/>
            <person name="Zhong Y."/>
            <person name="Liu W."/>
            <person name="Zhang Y."/>
            <person name="Huang Z."/>
            <person name="Zhang S."/>
            <person name="Long R."/>
            <person name="Yang H."/>
            <person name="Wang J."/>
            <person name="Lenstra J.A."/>
            <person name="Cooper D.N."/>
            <person name="Wu Y."/>
            <person name="Wang J."/>
            <person name="Shi P."/>
            <person name="Wang J."/>
            <person name="Liu J."/>
        </authorList>
    </citation>
    <scope>NUCLEOTIDE SEQUENCE [LARGE SCALE GENOMIC DNA]</scope>
    <source>
        <strain evidence="9">yakQH1</strain>
    </source>
</reference>
<feature type="region of interest" description="Disordered" evidence="5">
    <location>
        <begin position="687"/>
        <end position="707"/>
    </location>
</feature>
<evidence type="ECO:0000256" key="5">
    <source>
        <dbReference type="SAM" id="MobiDB-lite"/>
    </source>
</evidence>
<dbReference type="STRING" id="72004.ENSBMUP00000023162"/>
<evidence type="ECO:0000256" key="4">
    <source>
        <dbReference type="ARBA" id="ARBA00023242"/>
    </source>
</evidence>
<keyword evidence="3" id="KW-0175">Coiled coil</keyword>
<dbReference type="AlphaFoldDB" id="L8I9F8"/>
<evidence type="ECO:0000256" key="1">
    <source>
        <dbReference type="ARBA" id="ARBA00004604"/>
    </source>
</evidence>
<dbReference type="Pfam" id="PF25121">
    <property type="entry name" value="RRM_ESF1"/>
    <property type="match status" value="1"/>
</dbReference>
<feature type="compositionally biased region" description="Acidic residues" evidence="5">
    <location>
        <begin position="271"/>
        <end position="304"/>
    </location>
</feature>
<evidence type="ECO:0000259" key="7">
    <source>
        <dbReference type="Pfam" id="PF25121"/>
    </source>
</evidence>
<dbReference type="Pfam" id="PF08159">
    <property type="entry name" value="NUC153"/>
    <property type="match status" value="1"/>
</dbReference>
<comment type="similarity">
    <text evidence="2">Belongs to the ESF1 family.</text>
</comment>
<dbReference type="KEGG" id="bom:102275538"/>
<proteinExistence type="inferred from homology"/>
<dbReference type="InterPro" id="IPR012580">
    <property type="entry name" value="NUC153"/>
</dbReference>
<evidence type="ECO:0000259" key="6">
    <source>
        <dbReference type="Pfam" id="PF08159"/>
    </source>
</evidence>
<evidence type="ECO:0000256" key="2">
    <source>
        <dbReference type="ARBA" id="ARBA00009087"/>
    </source>
</evidence>
<feature type="domain" description="ESF1 RRM" evidence="7">
    <location>
        <begin position="353"/>
        <end position="490"/>
    </location>
</feature>
<evidence type="ECO:0000313" key="8">
    <source>
        <dbReference type="EMBL" id="ELR51832.1"/>
    </source>
</evidence>
<dbReference type="GO" id="GO:0003723">
    <property type="term" value="F:RNA binding"/>
    <property type="evidence" value="ECO:0007669"/>
    <property type="project" value="TreeGrafter"/>
</dbReference>
<dbReference type="GO" id="GO:0006364">
    <property type="term" value="P:rRNA processing"/>
    <property type="evidence" value="ECO:0007669"/>
    <property type="project" value="InterPro"/>
</dbReference>
<feature type="region of interest" description="Disordered" evidence="5">
    <location>
        <begin position="645"/>
        <end position="673"/>
    </location>
</feature>
<feature type="compositionally biased region" description="Basic and acidic residues" evidence="5">
    <location>
        <begin position="156"/>
        <end position="169"/>
    </location>
</feature>
<feature type="compositionally biased region" description="Acidic residues" evidence="5">
    <location>
        <begin position="550"/>
        <end position="568"/>
    </location>
</feature>
<feature type="region of interest" description="Disordered" evidence="5">
    <location>
        <begin position="548"/>
        <end position="582"/>
    </location>
</feature>
<feature type="compositionally biased region" description="Basic residues" evidence="5">
    <location>
        <begin position="645"/>
        <end position="655"/>
    </location>
</feature>
<dbReference type="InterPro" id="IPR039754">
    <property type="entry name" value="Esf1"/>
</dbReference>
<dbReference type="GO" id="GO:0005730">
    <property type="term" value="C:nucleolus"/>
    <property type="evidence" value="ECO:0007669"/>
    <property type="project" value="UniProtKB-SubCell"/>
</dbReference>
<feature type="region of interest" description="Disordered" evidence="5">
    <location>
        <begin position="800"/>
        <end position="837"/>
    </location>
</feature>
<comment type="subcellular location">
    <subcellularLocation>
        <location evidence="1">Nucleus</location>
        <location evidence="1">Nucleolus</location>
    </subcellularLocation>
</comment>
<feature type="compositionally biased region" description="Basic residues" evidence="5">
    <location>
        <begin position="90"/>
        <end position="99"/>
    </location>
</feature>
<feature type="compositionally biased region" description="Basic and acidic residues" evidence="5">
    <location>
        <begin position="220"/>
        <end position="237"/>
    </location>
</feature>
<gene>
    <name evidence="8" type="ORF">M91_19843</name>
</gene>
<name>L8I9F8_9CETA</name>
<feature type="compositionally biased region" description="Basic and acidic residues" evidence="5">
    <location>
        <begin position="695"/>
        <end position="707"/>
    </location>
</feature>
<feature type="region of interest" description="Disordered" evidence="5">
    <location>
        <begin position="156"/>
        <end position="324"/>
    </location>
</feature>
<feature type="compositionally biased region" description="Basic and acidic residues" evidence="5">
    <location>
        <begin position="105"/>
        <end position="115"/>
    </location>
</feature>
<dbReference type="OrthoDB" id="431825at2759"/>
<dbReference type="PANTHER" id="PTHR12202:SF0">
    <property type="entry name" value="ESF1 HOMOLOG"/>
    <property type="match status" value="1"/>
</dbReference>
<evidence type="ECO:0000256" key="3">
    <source>
        <dbReference type="ARBA" id="ARBA00023054"/>
    </source>
</evidence>
<feature type="compositionally biased region" description="Acidic residues" evidence="5">
    <location>
        <begin position="238"/>
        <end position="259"/>
    </location>
</feature>